<dbReference type="InterPro" id="IPR029045">
    <property type="entry name" value="ClpP/crotonase-like_dom_sf"/>
</dbReference>
<dbReference type="PIRSF" id="PIRSF001217">
    <property type="entry name" value="Protease_4_SppA"/>
    <property type="match status" value="1"/>
</dbReference>
<evidence type="ECO:0000256" key="6">
    <source>
        <dbReference type="ARBA" id="ARBA00023136"/>
    </source>
</evidence>
<evidence type="ECO:0000256" key="4">
    <source>
        <dbReference type="ARBA" id="ARBA00022801"/>
    </source>
</evidence>
<dbReference type="GO" id="GO:0006465">
    <property type="term" value="P:signal peptide processing"/>
    <property type="evidence" value="ECO:0007669"/>
    <property type="project" value="InterPro"/>
</dbReference>
<dbReference type="AlphaFoldDB" id="A0A9D9EED7"/>
<keyword evidence="4" id="KW-0378">Hydrolase</keyword>
<dbReference type="GO" id="GO:0016020">
    <property type="term" value="C:membrane"/>
    <property type="evidence" value="ECO:0007669"/>
    <property type="project" value="UniProtKB-SubCell"/>
</dbReference>
<dbReference type="InterPro" id="IPR047272">
    <property type="entry name" value="S49_SppA_C"/>
</dbReference>
<dbReference type="NCBIfam" id="TIGR00706">
    <property type="entry name" value="SppA_dom"/>
    <property type="match status" value="1"/>
</dbReference>
<comment type="caution">
    <text evidence="9">The sequence shown here is derived from an EMBL/GenBank/DDBJ whole genome shotgun (WGS) entry which is preliminary data.</text>
</comment>
<accession>A0A9D9EED7</accession>
<dbReference type="Gene3D" id="6.20.330.10">
    <property type="match status" value="1"/>
</dbReference>
<evidence type="ECO:0000256" key="3">
    <source>
        <dbReference type="ARBA" id="ARBA00022670"/>
    </source>
</evidence>
<dbReference type="CDD" id="cd07018">
    <property type="entry name" value="S49_SppA_67K_type"/>
    <property type="match status" value="1"/>
</dbReference>
<comment type="subcellular location">
    <subcellularLocation>
        <location evidence="1">Membrane</location>
    </subcellularLocation>
</comment>
<dbReference type="NCBIfam" id="TIGR00705">
    <property type="entry name" value="SppA_67K"/>
    <property type="match status" value="1"/>
</dbReference>
<organism evidence="9 10">
    <name type="scientific">Candidatus Cryptobacteroides merdavium</name>
    <dbReference type="NCBI Taxonomy" id="2840769"/>
    <lineage>
        <taxon>Bacteria</taxon>
        <taxon>Pseudomonadati</taxon>
        <taxon>Bacteroidota</taxon>
        <taxon>Bacteroidia</taxon>
        <taxon>Bacteroidales</taxon>
        <taxon>Candidatus Cryptobacteroides</taxon>
    </lineage>
</organism>
<gene>
    <name evidence="9" type="primary">sppA</name>
    <name evidence="9" type="ORF">IAC23_04425</name>
</gene>
<evidence type="ECO:0000256" key="2">
    <source>
        <dbReference type="ARBA" id="ARBA00008683"/>
    </source>
</evidence>
<feature type="active site" description="Nucleophile" evidence="7">
    <location>
        <position position="388"/>
    </location>
</feature>
<evidence type="ECO:0000259" key="8">
    <source>
        <dbReference type="Pfam" id="PF01343"/>
    </source>
</evidence>
<dbReference type="GO" id="GO:0008236">
    <property type="term" value="F:serine-type peptidase activity"/>
    <property type="evidence" value="ECO:0007669"/>
    <property type="project" value="UniProtKB-KW"/>
</dbReference>
<keyword evidence="6" id="KW-0472">Membrane</keyword>
<feature type="domain" description="Peptidase S49" evidence="8">
    <location>
        <begin position="125"/>
        <end position="275"/>
    </location>
</feature>
<dbReference type="PANTHER" id="PTHR33209:SF1">
    <property type="entry name" value="PEPTIDASE S49 DOMAIN-CONTAINING PROTEIN"/>
    <property type="match status" value="1"/>
</dbReference>
<dbReference type="Proteomes" id="UP000823619">
    <property type="component" value="Unassembled WGS sequence"/>
</dbReference>
<reference evidence="9" key="2">
    <citation type="journal article" date="2021" name="PeerJ">
        <title>Extensive microbial diversity within the chicken gut microbiome revealed by metagenomics and culture.</title>
        <authorList>
            <person name="Gilroy R."/>
            <person name="Ravi A."/>
            <person name="Getino M."/>
            <person name="Pursley I."/>
            <person name="Horton D.L."/>
            <person name="Alikhan N.F."/>
            <person name="Baker D."/>
            <person name="Gharbi K."/>
            <person name="Hall N."/>
            <person name="Watson M."/>
            <person name="Adriaenssens E.M."/>
            <person name="Foster-Nyarko E."/>
            <person name="Jarju S."/>
            <person name="Secka A."/>
            <person name="Antonio M."/>
            <person name="Oren A."/>
            <person name="Chaudhuri R.R."/>
            <person name="La Ragione R."/>
            <person name="Hildebrand F."/>
            <person name="Pallen M.J."/>
        </authorList>
    </citation>
    <scope>NUCLEOTIDE SEQUENCE</scope>
    <source>
        <strain evidence="9">D5-748</strain>
    </source>
</reference>
<proteinExistence type="inferred from homology"/>
<name>A0A9D9EED7_9BACT</name>
<dbReference type="EMBL" id="JADIMO010000050">
    <property type="protein sequence ID" value="MBO8444926.1"/>
    <property type="molecule type" value="Genomic_DNA"/>
</dbReference>
<sequence>MKEFLKMTLAAMLGFLIVSVVMTIFSFALLGSLAALGSSEPVMPRSAVLKLDMSTIALTEQSADSNPFEMLQKEGVTKVGIWNAIQAIDAAAADPAVSYIYMKPDMLMTSGMAEVEELRSALENFRSSGKAVISYMENPTNAGYYLASVSDRIYMTSYEGGMTMLTGLSTQVIFLKDILDKLGVNVQLIRHGKYKSAGEMYIRNSISPENRQQNQELVNSIWNSWTSQMAASRGLSQERLNAMINGLELNFPQDYLENGLVDELVTQAQLMDKFCTLSMVEKFEDVKMISLQDYIKISVKPNLKAKDKIAVIYASGNIVDGKDRNNVDGDRFAAIISGVRRDSTVKAVVFRVDSPGGSVLASEKIKNEIDLLREVKPVIASYGNYAASGGYWISNNCDRIFTNASTLTGSIGVFSMLPDFSGTLKDIAHVNITTISSNEHGDMYSGLRPLSDSETAYMQASVEKIYDRFTATVAEGRNLEVPYVDSIAQGRVWSGSNAAEIGLVDGIGTIKDAIMYAAGAAGNGMADLSAWQIVEYPKPMTTMEILMESLGGSSASVFEGTPLENVEKAFSDWKADESGKVYARLPYEMSIR</sequence>
<dbReference type="InterPro" id="IPR004635">
    <property type="entry name" value="Pept_S49_SppA"/>
</dbReference>
<dbReference type="Pfam" id="PF01343">
    <property type="entry name" value="Peptidase_S49"/>
    <property type="match status" value="2"/>
</dbReference>
<dbReference type="SUPFAM" id="SSF52096">
    <property type="entry name" value="ClpP/crotonase"/>
    <property type="match status" value="2"/>
</dbReference>
<reference evidence="9" key="1">
    <citation type="submission" date="2020-10" db="EMBL/GenBank/DDBJ databases">
        <authorList>
            <person name="Gilroy R."/>
        </authorList>
    </citation>
    <scope>NUCLEOTIDE SEQUENCE</scope>
    <source>
        <strain evidence="9">D5-748</strain>
    </source>
</reference>
<evidence type="ECO:0000313" key="9">
    <source>
        <dbReference type="EMBL" id="MBO8444926.1"/>
    </source>
</evidence>
<evidence type="ECO:0000313" key="10">
    <source>
        <dbReference type="Proteomes" id="UP000823619"/>
    </source>
</evidence>
<keyword evidence="5" id="KW-0720">Serine protease</keyword>
<comment type="similarity">
    <text evidence="2">Belongs to the peptidase S49 family.</text>
</comment>
<dbReference type="CDD" id="cd07023">
    <property type="entry name" value="S49_Sppa_N_C"/>
    <property type="match status" value="1"/>
</dbReference>
<dbReference type="PANTHER" id="PTHR33209">
    <property type="entry name" value="PROTEASE 4"/>
    <property type="match status" value="1"/>
</dbReference>
<keyword evidence="3" id="KW-0645">Protease</keyword>
<evidence type="ECO:0000256" key="7">
    <source>
        <dbReference type="PIRSR" id="PIRSR001217-1"/>
    </source>
</evidence>
<dbReference type="InterPro" id="IPR002142">
    <property type="entry name" value="Peptidase_S49"/>
</dbReference>
<dbReference type="InterPro" id="IPR004634">
    <property type="entry name" value="Pept_S49_pIV"/>
</dbReference>
<feature type="active site" description="Proton donor/acceptor" evidence="7">
    <location>
        <position position="195"/>
    </location>
</feature>
<dbReference type="InterPro" id="IPR047217">
    <property type="entry name" value="S49_SppA_67K_type_N"/>
</dbReference>
<evidence type="ECO:0000256" key="5">
    <source>
        <dbReference type="ARBA" id="ARBA00022825"/>
    </source>
</evidence>
<protein>
    <submittedName>
        <fullName evidence="9">Signal peptide peptidase SppA</fullName>
    </submittedName>
</protein>
<evidence type="ECO:0000256" key="1">
    <source>
        <dbReference type="ARBA" id="ARBA00004370"/>
    </source>
</evidence>
<dbReference type="Gene3D" id="3.90.226.10">
    <property type="entry name" value="2-enoyl-CoA Hydratase, Chain A, domain 1"/>
    <property type="match status" value="3"/>
</dbReference>
<feature type="domain" description="Peptidase S49" evidence="8">
    <location>
        <begin position="372"/>
        <end position="518"/>
    </location>
</feature>